<keyword evidence="2" id="KW-1185">Reference proteome</keyword>
<evidence type="ECO:0000313" key="1">
    <source>
        <dbReference type="EMBL" id="EKO34509.1"/>
    </source>
</evidence>
<gene>
    <name evidence="1" type="ORF">LEP1GSC179_3385</name>
</gene>
<dbReference type="EMBL" id="AHON02000029">
    <property type="protein sequence ID" value="EKO34509.1"/>
    <property type="molecule type" value="Genomic_DNA"/>
</dbReference>
<dbReference type="RefSeq" id="WP_004476861.1">
    <property type="nucleotide sequence ID" value="NZ_AHON02000029.1"/>
</dbReference>
<sequence length="335" mass="37735">MTSFETTWATSILESKNPILELEKHLQFLTETPDCAKLLHYLIGFVDDLALVTSRPPENPRAMPSETPVPRFYFPQGEPVLRVRMFAGRKELLISGPNPNAESELPSLEKVWKHARRLEINTMEGSNPIILFGENEDDPWYENNPLAGKDDEIIDQLADWGPAPICETSYGLSNGPFYVYDTSSDEEGYAGEPAIKKVSRPSWDRDYRDFGQCGASIVVGNQLNLNFGIGGIFLRILGCELLRGHIKLDDLLAPYETFRTKIKETGPWYLVDRAGDRYVEVISNPNRKANKLLFRKGALSEVHETFGDTRFADGDAAVAREEVKKLENEGYVCIT</sequence>
<dbReference type="Proteomes" id="UP000006329">
    <property type="component" value="Unassembled WGS sequence"/>
</dbReference>
<name>A0A0E2BHA9_9LEPT</name>
<evidence type="ECO:0000313" key="2">
    <source>
        <dbReference type="Proteomes" id="UP000006329"/>
    </source>
</evidence>
<comment type="caution">
    <text evidence="1">The sequence shown here is derived from an EMBL/GenBank/DDBJ whole genome shotgun (WGS) entry which is preliminary data.</text>
</comment>
<protein>
    <submittedName>
        <fullName evidence="1">Uncharacterized protein</fullName>
    </submittedName>
</protein>
<dbReference type="AlphaFoldDB" id="A0A0E2BHA9"/>
<accession>A0A0E2BHA9</accession>
<proteinExistence type="predicted"/>
<organism evidence="1 2">
    <name type="scientific">Leptospira santarosai str. MOR084</name>
    <dbReference type="NCBI Taxonomy" id="1049984"/>
    <lineage>
        <taxon>Bacteria</taxon>
        <taxon>Pseudomonadati</taxon>
        <taxon>Spirochaetota</taxon>
        <taxon>Spirochaetia</taxon>
        <taxon>Leptospirales</taxon>
        <taxon>Leptospiraceae</taxon>
        <taxon>Leptospira</taxon>
    </lineage>
</organism>
<reference evidence="1" key="1">
    <citation type="submission" date="2012-10" db="EMBL/GenBank/DDBJ databases">
        <authorList>
            <person name="Harkins D.M."/>
            <person name="Durkin A.S."/>
            <person name="Brinkac L.M."/>
            <person name="Haft D.H."/>
            <person name="Selengut J.D."/>
            <person name="Sanka R."/>
            <person name="DePew J."/>
            <person name="Purushe J."/>
            <person name="Matthias M.A."/>
            <person name="Vinetz J.M."/>
            <person name="Sutton G.G."/>
            <person name="Nierman W.C."/>
            <person name="Fouts D.E."/>
        </authorList>
    </citation>
    <scope>NUCLEOTIDE SEQUENCE [LARGE SCALE GENOMIC DNA]</scope>
    <source>
        <strain evidence="1">MOR084</strain>
    </source>
</reference>